<feature type="region of interest" description="Disordered" evidence="4">
    <location>
        <begin position="813"/>
        <end position="844"/>
    </location>
</feature>
<evidence type="ECO:0000256" key="1">
    <source>
        <dbReference type="ARBA" id="ARBA00005641"/>
    </source>
</evidence>
<feature type="compositionally biased region" description="Low complexity" evidence="4">
    <location>
        <begin position="420"/>
        <end position="429"/>
    </location>
</feature>
<dbReference type="PROSITE" id="PS50231">
    <property type="entry name" value="RICIN_B_LECTIN"/>
    <property type="match status" value="1"/>
</dbReference>
<gene>
    <name evidence="8" type="ORF">I308_100927</name>
</gene>
<reference evidence="8" key="2">
    <citation type="submission" date="2024-01" db="EMBL/GenBank/DDBJ databases">
        <title>Comparative genomics of Cryptococcus and Kwoniella reveals pathogenesis evolution and contrasting modes of karyotype evolution via chromosome fusion or intercentromeric recombination.</title>
        <authorList>
            <person name="Coelho M.A."/>
            <person name="David-Palma M."/>
            <person name="Shea T."/>
            <person name="Bowers K."/>
            <person name="Mcginley-Smith S."/>
            <person name="Mohammad A.W."/>
            <person name="Gnirke A."/>
            <person name="Yurkov A.M."/>
            <person name="Nowrousian M."/>
            <person name="Sun S."/>
            <person name="Cuomo C.A."/>
            <person name="Heitman J."/>
        </authorList>
    </citation>
    <scope>NUCLEOTIDE SEQUENCE</scope>
    <source>
        <strain evidence="8">IND107</strain>
    </source>
</reference>
<feature type="signal peptide" evidence="5">
    <location>
        <begin position="1"/>
        <end position="22"/>
    </location>
</feature>
<dbReference type="Pfam" id="PF00150">
    <property type="entry name" value="Cellulase"/>
    <property type="match status" value="1"/>
</dbReference>
<feature type="compositionally biased region" description="Polar residues" evidence="4">
    <location>
        <begin position="369"/>
        <end position="419"/>
    </location>
</feature>
<dbReference type="PANTHER" id="PTHR31297:SF42">
    <property type="entry name" value="GLYCOSIDE HYDROLASE FAMILY 5 DOMAIN-CONTAINING PROTEIN"/>
    <property type="match status" value="1"/>
</dbReference>
<proteinExistence type="inferred from homology"/>
<organism evidence="8 9">
    <name type="scientific">Cryptococcus tetragattii IND107</name>
    <dbReference type="NCBI Taxonomy" id="1296105"/>
    <lineage>
        <taxon>Eukaryota</taxon>
        <taxon>Fungi</taxon>
        <taxon>Dikarya</taxon>
        <taxon>Basidiomycota</taxon>
        <taxon>Agaricomycotina</taxon>
        <taxon>Tremellomycetes</taxon>
        <taxon>Tremellales</taxon>
        <taxon>Cryptococcaceae</taxon>
        <taxon>Cryptococcus</taxon>
        <taxon>Cryptococcus gattii species complex</taxon>
    </lineage>
</organism>
<keyword evidence="5" id="KW-0732">Signal</keyword>
<dbReference type="InterPro" id="IPR050386">
    <property type="entry name" value="Glycosyl_hydrolase_5"/>
</dbReference>
<sequence>MSAFTYTAALFSLISLLPSALAGPTAGTTYSISPNQHPSMCLAPAHTWEGADVVIKDCDEDDTTWLWTGQSFQNTATQLCIDIRDAGAWSGNKAQVWGCFPYNTNQQFNVEGSMIHWEDFCWDLTDGSSSAGTKLQIWSCFSYNDNQQWTFTEIEEVGCDATSVTETATIMSTATASNSDLSSATASASASNIPEAVSAAESLTASLNSSDPFFTASATGSGYEANATASATESAYESLNGTASATYSSYNVNATASATYSSYDVNATASATDSGYESINATASATESGYEFVNATASATLSASGTLSAETSTATNSSIGEGLWSPHKSSSVSSDEWSSETAIDSSTEWWATSTGSNSWASATASASNPWQSASESGAWNSTSTASNSWETASQSDPWNATSTASNTWETASSSQAWNETSTDSWGASATATATTSDSYGSATSTSTSAISATATVGTISSGYLQTSGTKIVDSDGNEVILRGTNIGGWLVLEDWMCGISDESGSADRFSLTTLENRFGTEQARTLVEAWAENWLTTADFDELANIGFNVIRLPFSFRTVQNADGSWRDDAFTRMDWAIAQAKARGIYVIVDFHMWPGQEADYSAISENTDEGQSQRNAVGEIWKKVATHYLGESSICAFDVINEPTGSYGDYLQQDLYNAVRSVDASRIIIHESISTNPSTYGWTNVIYSLHEYDMMGSDFDSNKATWANGVQAYIDLWHGYNIPFMLAEFMADGDTLDYMLNSLNSQGLSWLTWAHSTVNMGRWGIWNHQPFYVDVSSDSYDTIYNTWTNMPSTFHTYIYDQLKNAATGSTSVSRKRDLAPGARTTKRLHGSHGGRSRRNGVAHAVKGAAAVSIYAKGSRFLFPSSLREHFSSFTT</sequence>
<keyword evidence="9" id="KW-1185">Reference proteome</keyword>
<dbReference type="EMBL" id="ATAM02000002">
    <property type="protein sequence ID" value="KAL0253554.1"/>
    <property type="molecule type" value="Genomic_DNA"/>
</dbReference>
<dbReference type="Gene3D" id="2.80.10.50">
    <property type="match status" value="2"/>
</dbReference>
<dbReference type="RefSeq" id="XP_066615775.1">
    <property type="nucleotide sequence ID" value="XM_066755489.1"/>
</dbReference>
<comment type="similarity">
    <text evidence="1">Belongs to the glycosyl hydrolase 5 (cellulase A) family.</text>
</comment>
<comment type="caution">
    <text evidence="8">The sequence shown here is derived from an EMBL/GenBank/DDBJ whole genome shotgun (WGS) entry which is preliminary data.</text>
</comment>
<dbReference type="InterPro" id="IPR001547">
    <property type="entry name" value="Glyco_hydro_5"/>
</dbReference>
<accession>A0ABR3C1Y0</accession>
<feature type="chain" id="PRO_5046263075" description="Cellulase" evidence="5">
    <location>
        <begin position="23"/>
        <end position="878"/>
    </location>
</feature>
<dbReference type="CDD" id="cd00551">
    <property type="entry name" value="AmyAc_family"/>
    <property type="match status" value="1"/>
</dbReference>
<keyword evidence="2" id="KW-0378">Hydrolase</keyword>
<protein>
    <recommendedName>
        <fullName evidence="10">Cellulase</fullName>
    </recommendedName>
</protein>
<dbReference type="CDD" id="cd00161">
    <property type="entry name" value="beta-trefoil_Ricin-like"/>
    <property type="match status" value="1"/>
</dbReference>
<feature type="domain" description="Glycoside hydrolase family 5" evidence="6">
    <location>
        <begin position="526"/>
        <end position="758"/>
    </location>
</feature>
<evidence type="ECO:0008006" key="10">
    <source>
        <dbReference type="Google" id="ProtNLM"/>
    </source>
</evidence>
<dbReference type="InterPro" id="IPR017853">
    <property type="entry name" value="GH"/>
</dbReference>
<evidence type="ECO:0000259" key="6">
    <source>
        <dbReference type="Pfam" id="PF00150"/>
    </source>
</evidence>
<evidence type="ECO:0000259" key="7">
    <source>
        <dbReference type="Pfam" id="PF00652"/>
    </source>
</evidence>
<evidence type="ECO:0000256" key="5">
    <source>
        <dbReference type="SAM" id="SignalP"/>
    </source>
</evidence>
<dbReference type="InterPro" id="IPR035992">
    <property type="entry name" value="Ricin_B-like_lectins"/>
</dbReference>
<dbReference type="InterPro" id="IPR000772">
    <property type="entry name" value="Ricin_B_lectin"/>
</dbReference>
<name>A0ABR3C1Y0_9TREE</name>
<feature type="region of interest" description="Disordered" evidence="4">
    <location>
        <begin position="313"/>
        <end position="337"/>
    </location>
</feature>
<feature type="region of interest" description="Disordered" evidence="4">
    <location>
        <begin position="361"/>
        <end position="429"/>
    </location>
</feature>
<dbReference type="Pfam" id="PF00652">
    <property type="entry name" value="Ricin_B_lectin"/>
    <property type="match status" value="1"/>
</dbReference>
<dbReference type="Proteomes" id="UP000054399">
    <property type="component" value="Unassembled WGS sequence"/>
</dbReference>
<feature type="domain" description="Ricin B lectin" evidence="7">
    <location>
        <begin position="35"/>
        <end position="149"/>
    </location>
</feature>
<evidence type="ECO:0000313" key="8">
    <source>
        <dbReference type="EMBL" id="KAL0253554.1"/>
    </source>
</evidence>
<dbReference type="SUPFAM" id="SSF50370">
    <property type="entry name" value="Ricin B-like lectins"/>
    <property type="match status" value="1"/>
</dbReference>
<dbReference type="PANTHER" id="PTHR31297">
    <property type="entry name" value="GLUCAN ENDO-1,6-BETA-GLUCOSIDASE B"/>
    <property type="match status" value="1"/>
</dbReference>
<keyword evidence="3" id="KW-0326">Glycosidase</keyword>
<dbReference type="Gene3D" id="3.20.20.80">
    <property type="entry name" value="Glycosidases"/>
    <property type="match status" value="1"/>
</dbReference>
<evidence type="ECO:0000256" key="4">
    <source>
        <dbReference type="SAM" id="MobiDB-lite"/>
    </source>
</evidence>
<feature type="compositionally biased region" description="Basic residues" evidence="4">
    <location>
        <begin position="827"/>
        <end position="843"/>
    </location>
</feature>
<reference evidence="8" key="1">
    <citation type="submission" date="2015-01" db="EMBL/GenBank/DDBJ databases">
        <authorList>
            <consortium name="The Broad Institute Genomics Platform"/>
            <person name="Cuomo C."/>
            <person name="Litvintseva A."/>
            <person name="Chen Y."/>
            <person name="Heitman J."/>
            <person name="Sun S."/>
            <person name="Springer D."/>
            <person name="Dromer F."/>
            <person name="Young S."/>
            <person name="Zeng Q."/>
            <person name="Gargeya S."/>
            <person name="Abouelleil A."/>
            <person name="Alvarado L."/>
            <person name="Chapman S.B."/>
            <person name="Gainer-Dewar J."/>
            <person name="Goldberg J."/>
            <person name="Griggs A."/>
            <person name="Gujja S."/>
            <person name="Hansen M."/>
            <person name="Howarth C."/>
            <person name="Imamovic A."/>
            <person name="Larimer J."/>
            <person name="Murphy C."/>
            <person name="Naylor J."/>
            <person name="Pearson M."/>
            <person name="Priest M."/>
            <person name="Roberts A."/>
            <person name="Saif S."/>
            <person name="Shea T."/>
            <person name="Sykes S."/>
            <person name="Wortman J."/>
            <person name="Nusbaum C."/>
            <person name="Birren B."/>
        </authorList>
    </citation>
    <scope>NUCLEOTIDE SEQUENCE</scope>
    <source>
        <strain evidence="8">IND107</strain>
    </source>
</reference>
<evidence type="ECO:0000313" key="9">
    <source>
        <dbReference type="Proteomes" id="UP000054399"/>
    </source>
</evidence>
<evidence type="ECO:0000256" key="2">
    <source>
        <dbReference type="ARBA" id="ARBA00022801"/>
    </source>
</evidence>
<evidence type="ECO:0000256" key="3">
    <source>
        <dbReference type="ARBA" id="ARBA00023295"/>
    </source>
</evidence>
<dbReference type="SUPFAM" id="SSF51445">
    <property type="entry name" value="(Trans)glycosidases"/>
    <property type="match status" value="1"/>
</dbReference>
<dbReference type="GeneID" id="91987785"/>